<dbReference type="RefSeq" id="XP_023557080.1">
    <property type="nucleotide sequence ID" value="XM_023701312.1"/>
</dbReference>
<dbReference type="AlphaFoldDB" id="A0A6P6DB14"/>
<gene>
    <name evidence="8" type="primary">LOC111812630</name>
</gene>
<keyword evidence="2" id="KW-0812">Transmembrane</keyword>
<evidence type="ECO:0000256" key="3">
    <source>
        <dbReference type="ARBA" id="ARBA00022729"/>
    </source>
</evidence>
<reference evidence="8" key="1">
    <citation type="submission" date="2025-08" db="UniProtKB">
        <authorList>
            <consortium name="RefSeq"/>
        </authorList>
    </citation>
    <scope>IDENTIFICATION</scope>
</reference>
<name>A0A6P6DB14_OCTDE</name>
<evidence type="ECO:0000313" key="8">
    <source>
        <dbReference type="RefSeq" id="XP_023557080.1"/>
    </source>
</evidence>
<dbReference type="Gene3D" id="3.40.50.410">
    <property type="entry name" value="von Willebrand factor, type A domain"/>
    <property type="match status" value="1"/>
</dbReference>
<accession>A0A6P6DB14</accession>
<dbReference type="InterPro" id="IPR002035">
    <property type="entry name" value="VWF_A"/>
</dbReference>
<feature type="domain" description="VWFA" evidence="6">
    <location>
        <begin position="43"/>
        <end position="213"/>
    </location>
</feature>
<keyword evidence="7" id="KW-1185">Reference proteome</keyword>
<dbReference type="PANTHER" id="PTHR16059:SF16">
    <property type="entry name" value="ANTHRAX TOXIN RECEPTOR-LIKE"/>
    <property type="match status" value="1"/>
</dbReference>
<dbReference type="GeneID" id="111812630"/>
<dbReference type="OrthoDB" id="9631734at2759"/>
<keyword evidence="5" id="KW-0472">Membrane</keyword>
<evidence type="ECO:0000313" key="7">
    <source>
        <dbReference type="Proteomes" id="UP000515203"/>
    </source>
</evidence>
<proteinExistence type="predicted"/>
<dbReference type="Pfam" id="PF00092">
    <property type="entry name" value="VWA"/>
    <property type="match status" value="1"/>
</dbReference>
<protein>
    <submittedName>
        <fullName evidence="8">Anthrax toxin receptor 1-like</fullName>
    </submittedName>
</protein>
<dbReference type="GO" id="GO:0009986">
    <property type="term" value="C:cell surface"/>
    <property type="evidence" value="ECO:0007669"/>
    <property type="project" value="TreeGrafter"/>
</dbReference>
<organism evidence="7 8">
    <name type="scientific">Octodon degus</name>
    <name type="common">Degu</name>
    <name type="synonym">Sciurus degus</name>
    <dbReference type="NCBI Taxonomy" id="10160"/>
    <lineage>
        <taxon>Eukaryota</taxon>
        <taxon>Metazoa</taxon>
        <taxon>Chordata</taxon>
        <taxon>Craniata</taxon>
        <taxon>Vertebrata</taxon>
        <taxon>Euteleostomi</taxon>
        <taxon>Mammalia</taxon>
        <taxon>Eutheria</taxon>
        <taxon>Euarchontoglires</taxon>
        <taxon>Glires</taxon>
        <taxon>Rodentia</taxon>
        <taxon>Hystricomorpha</taxon>
        <taxon>Octodontidae</taxon>
        <taxon>Octodon</taxon>
    </lineage>
</organism>
<dbReference type="Proteomes" id="UP000515203">
    <property type="component" value="Unplaced"/>
</dbReference>
<dbReference type="SMART" id="SM00327">
    <property type="entry name" value="VWA"/>
    <property type="match status" value="1"/>
</dbReference>
<keyword evidence="4" id="KW-1133">Transmembrane helix</keyword>
<sequence>MCRGLLGGCSGHCNSQSPHHRERRNIWTPEDEDVLQYCDGVFDIYFVFDASKTTLDWDMLCSCWEDMVEKYLNPRVRMSFIVFSTKATVKMYLTSDRFRISYQLQRLMQTPVAGEANLHEGLKEANDQIAGANFGAARVSSMIIALLSGPLTPDALNQTMVEVERARRMGTYMYSVGIYGSDAFQLAAIADSPEHMFRVRGTPTDLHAVVDNIGTSACLELRAVQPSPLCTSES</sequence>
<dbReference type="PROSITE" id="PS50234">
    <property type="entry name" value="VWFA"/>
    <property type="match status" value="1"/>
</dbReference>
<dbReference type="PANTHER" id="PTHR16059">
    <property type="entry name" value="ANTHRAX TOXIN RECEPTOR"/>
    <property type="match status" value="1"/>
</dbReference>
<evidence type="ECO:0000256" key="5">
    <source>
        <dbReference type="ARBA" id="ARBA00023136"/>
    </source>
</evidence>
<evidence type="ECO:0000259" key="6">
    <source>
        <dbReference type="PROSITE" id="PS50234"/>
    </source>
</evidence>
<dbReference type="GO" id="GO:0005886">
    <property type="term" value="C:plasma membrane"/>
    <property type="evidence" value="ECO:0007669"/>
    <property type="project" value="TreeGrafter"/>
</dbReference>
<keyword evidence="3" id="KW-0732">Signal</keyword>
<dbReference type="SUPFAM" id="SSF53300">
    <property type="entry name" value="vWA-like"/>
    <property type="match status" value="1"/>
</dbReference>
<dbReference type="InParanoid" id="A0A6P6DB14"/>
<dbReference type="InterPro" id="IPR036465">
    <property type="entry name" value="vWFA_dom_sf"/>
</dbReference>
<comment type="subcellular location">
    <subcellularLocation>
        <location evidence="1">Membrane</location>
        <topology evidence="1">Single-pass membrane protein</topology>
    </subcellularLocation>
</comment>
<dbReference type="GO" id="GO:0004888">
    <property type="term" value="F:transmembrane signaling receptor activity"/>
    <property type="evidence" value="ECO:0007669"/>
    <property type="project" value="TreeGrafter"/>
</dbReference>
<evidence type="ECO:0000256" key="1">
    <source>
        <dbReference type="ARBA" id="ARBA00004167"/>
    </source>
</evidence>
<evidence type="ECO:0000256" key="2">
    <source>
        <dbReference type="ARBA" id="ARBA00022692"/>
    </source>
</evidence>
<evidence type="ECO:0000256" key="4">
    <source>
        <dbReference type="ARBA" id="ARBA00022989"/>
    </source>
</evidence>